<accession>A0A5C5G9B0</accession>
<dbReference type="SUPFAM" id="SSF51126">
    <property type="entry name" value="Pectin lyase-like"/>
    <property type="match status" value="1"/>
</dbReference>
<name>A0A5C5G9B0_9RHOB</name>
<gene>
    <name evidence="2" type="ORF">FHY64_14940</name>
</gene>
<proteinExistence type="predicted"/>
<organism evidence="2 3">
    <name type="scientific">Pelagovum pacificum</name>
    <dbReference type="NCBI Taxonomy" id="2588711"/>
    <lineage>
        <taxon>Bacteria</taxon>
        <taxon>Pseudomonadati</taxon>
        <taxon>Pseudomonadota</taxon>
        <taxon>Alphaproteobacteria</taxon>
        <taxon>Rhodobacterales</taxon>
        <taxon>Paracoccaceae</taxon>
        <taxon>Pelagovum</taxon>
    </lineage>
</organism>
<dbReference type="EMBL" id="VFFF01000002">
    <property type="protein sequence ID" value="TNY31315.1"/>
    <property type="molecule type" value="Genomic_DNA"/>
</dbReference>
<protein>
    <submittedName>
        <fullName evidence="2">Right-handed parallel beta-helix repeat-containing protein</fullName>
    </submittedName>
</protein>
<dbReference type="AlphaFoldDB" id="A0A5C5G9B0"/>
<dbReference type="InterPro" id="IPR024535">
    <property type="entry name" value="RHGA/B-epi-like_pectate_lyase"/>
</dbReference>
<evidence type="ECO:0000313" key="2">
    <source>
        <dbReference type="EMBL" id="TNY31315.1"/>
    </source>
</evidence>
<dbReference type="InterPro" id="IPR011050">
    <property type="entry name" value="Pectin_lyase_fold/virulence"/>
</dbReference>
<dbReference type="OrthoDB" id="7749009at2"/>
<comment type="caution">
    <text evidence="2">The sequence shown here is derived from an EMBL/GenBank/DDBJ whole genome shotgun (WGS) entry which is preliminary data.</text>
</comment>
<dbReference type="Proteomes" id="UP000314011">
    <property type="component" value="Unassembled WGS sequence"/>
</dbReference>
<dbReference type="Pfam" id="PF12708">
    <property type="entry name" value="Pect-lyase_RHGA_epim"/>
    <property type="match status" value="1"/>
</dbReference>
<dbReference type="Gene3D" id="2.160.20.10">
    <property type="entry name" value="Single-stranded right-handed beta-helix, Pectin lyase-like"/>
    <property type="match status" value="1"/>
</dbReference>
<evidence type="ECO:0000259" key="1">
    <source>
        <dbReference type="Pfam" id="PF12708"/>
    </source>
</evidence>
<evidence type="ECO:0000313" key="3">
    <source>
        <dbReference type="Proteomes" id="UP000314011"/>
    </source>
</evidence>
<sequence length="762" mass="83188">MNKAITEGLVFMPPPFSGGLDVWSAGDGIPGSDTYDIIPNGIYVAADSTFAGCLEVLKTETVAKVRYTGETQILPGCYLQIRAKVKAVSGPLPAVRIAGWAGKPNGAHLGGVTEVGPSTQLTDYGEVVEVTAIVGTGDRQGVDMVWTGAAYGHFGIDITGPNSAVVRVDDIEIEDVTGYFLRDLMAIVDVRDYGAKGDGSTDDSAAFEAADADAGDRTVHVPAGTYFLNNHVTMESRVSFEGTIAMPADKRFILQKNFDFDAYYQAFKNEELAFRKAYQALLNAADHESLDLCGRRIAVFSPIDMQAAEGEKTSFAQRRVIRNGQILAASTGDWDDITVTAQASYSASNNLKLTNVQNISAIPVGSLVTGNGVGREVYVAGRDIANKTLTLNTQLFDAAGTQTFTFRRFRYILDFSGYDSLSLFSLDDIEFQCQGLSSAIMLARGGLTFHVRDCFITRPKDRGITSPSRGCQGLQVDRCQFLSDESGKTVSQRKSICLNAAANDVKLRQNRVVHFKHFAILGGTGSLIEGNHYFHGDGTTNGIRKGGIIFTSPNLQSIITGNYIDNNFIELTNEHDATPDFGNQYSFGGLTITGNTFVVIDVAPWFNWLVIKPYGSGHFIHGLSVTGNSFRTLNCTIDRIESVDTTYADLNFSRMRNVEFRGNTYHGVTDETLNPVSVTHTQHTAARHWNVGAYDYLPFGGRPRVIESVVAEDGLKNGSGSERFPGFYVRPDHEPSNKKFRITWSENVKGRVRCMVRMDNPI</sequence>
<keyword evidence="3" id="KW-1185">Reference proteome</keyword>
<reference evidence="2 3" key="1">
    <citation type="submission" date="2019-06" db="EMBL/GenBank/DDBJ databases">
        <title>Genome of new Rhodobacteraceae sp. SM1903.</title>
        <authorList>
            <person name="Ren X."/>
        </authorList>
    </citation>
    <scope>NUCLEOTIDE SEQUENCE [LARGE SCALE GENOMIC DNA]</scope>
    <source>
        <strain evidence="2 3">SM1903</strain>
    </source>
</reference>
<feature type="domain" description="Rhamnogalacturonase A/B/Epimerase-like pectate lyase" evidence="1">
    <location>
        <begin position="188"/>
        <end position="244"/>
    </location>
</feature>
<dbReference type="InterPro" id="IPR012334">
    <property type="entry name" value="Pectin_lyas_fold"/>
</dbReference>
<dbReference type="RefSeq" id="WP_140196194.1">
    <property type="nucleotide sequence ID" value="NZ_CP065915.1"/>
</dbReference>